<feature type="transmembrane region" description="Helical" evidence="10">
    <location>
        <begin position="136"/>
        <end position="156"/>
    </location>
</feature>
<evidence type="ECO:0000256" key="1">
    <source>
        <dbReference type="ARBA" id="ARBA00004651"/>
    </source>
</evidence>
<keyword evidence="7 10" id="KW-0472">Membrane</keyword>
<sequence>MDIQRDRDIDLNYMYGWNYNMLKFMGIWPEERKWNRPYSYFVLLPCIVMVCFICAPQTFNLSIIAGDSDLVIENLSTNITITISLMKTMAVWIKGKPLKSLLRCMANDWNTVTNNADREKMVNIARITKKITIRSILLANIVIVAFLPARLSSMIYNDKELFYRGYYPYNTTISPNFELTLIGQLMAALYAAITYTTVDTFVVLLIFHVCGQLSILRDDLRKIHSYDNKNVEMKLQKIVQKHVYINRFAETIEDSFNMMLLFQMLGCTTQLCSQTYQVLMSLGEEAIEHMILQITFLLIYVIYVMLQLLLYCYMGEKLTVESTEIANTAYSAQWYNLTPKNARWLVIIMCRARSSPLQITAGRFCCFTLVLYSQSNTQSVSEADLGALHPATSPYDISKSQNFEIAWPGQFMSSVLTAICYSCFDTFLAVLVLYLCGQLTVLRMALEDPTYATKKNNYAKFYERLRFTVNQDNQLSRLVETIYQYSKSVCAN</sequence>
<dbReference type="InterPro" id="IPR004117">
    <property type="entry name" value="7tm6_olfct_rcpt"/>
</dbReference>
<evidence type="ECO:0000256" key="4">
    <source>
        <dbReference type="ARBA" id="ARBA00022692"/>
    </source>
</evidence>
<keyword evidence="3" id="KW-0716">Sensory transduction</keyword>
<protein>
    <submittedName>
        <fullName evidence="12">Odorant receptor 13a-like</fullName>
    </submittedName>
</protein>
<evidence type="ECO:0000256" key="5">
    <source>
        <dbReference type="ARBA" id="ARBA00022725"/>
    </source>
</evidence>
<dbReference type="Proteomes" id="UP000835206">
    <property type="component" value="Chromosome 9"/>
</dbReference>
<reference evidence="12" key="1">
    <citation type="submission" date="2025-08" db="UniProtKB">
        <authorList>
            <consortium name="RefSeq"/>
        </authorList>
    </citation>
    <scope>IDENTIFICATION</scope>
</reference>
<gene>
    <name evidence="12" type="primary">LOC100651043</name>
</gene>
<evidence type="ECO:0000313" key="12">
    <source>
        <dbReference type="RefSeq" id="XP_048264892.1"/>
    </source>
</evidence>
<feature type="transmembrane region" description="Helical" evidence="10">
    <location>
        <begin position="40"/>
        <end position="63"/>
    </location>
</feature>
<evidence type="ECO:0000256" key="10">
    <source>
        <dbReference type="SAM" id="Phobius"/>
    </source>
</evidence>
<dbReference type="PANTHER" id="PTHR21137:SF35">
    <property type="entry name" value="ODORANT RECEPTOR 19A-RELATED"/>
    <property type="match status" value="1"/>
</dbReference>
<keyword evidence="5" id="KW-0552">Olfaction</keyword>
<accession>A0A9C6SMD8</accession>
<feature type="transmembrane region" description="Helical" evidence="10">
    <location>
        <begin position="411"/>
        <end position="436"/>
    </location>
</feature>
<feature type="transmembrane region" description="Helical" evidence="10">
    <location>
        <begin position="75"/>
        <end position="93"/>
    </location>
</feature>
<evidence type="ECO:0000313" key="11">
    <source>
        <dbReference type="Proteomes" id="UP000835206"/>
    </source>
</evidence>
<dbReference type="RefSeq" id="XP_048264892.1">
    <property type="nucleotide sequence ID" value="XM_048408935.1"/>
</dbReference>
<dbReference type="AlphaFoldDB" id="A0A9C6SMD8"/>
<dbReference type="Pfam" id="PF02949">
    <property type="entry name" value="7tm_6"/>
    <property type="match status" value="2"/>
</dbReference>
<evidence type="ECO:0000256" key="3">
    <source>
        <dbReference type="ARBA" id="ARBA00022606"/>
    </source>
</evidence>
<dbReference type="GO" id="GO:0005886">
    <property type="term" value="C:plasma membrane"/>
    <property type="evidence" value="ECO:0007669"/>
    <property type="project" value="UniProtKB-SubCell"/>
</dbReference>
<keyword evidence="4 10" id="KW-0812">Transmembrane</keyword>
<dbReference type="OrthoDB" id="6617147at2759"/>
<name>A0A9C6SMD8_BOMTE</name>
<evidence type="ECO:0000256" key="7">
    <source>
        <dbReference type="ARBA" id="ARBA00023136"/>
    </source>
</evidence>
<evidence type="ECO:0000256" key="6">
    <source>
        <dbReference type="ARBA" id="ARBA00022989"/>
    </source>
</evidence>
<dbReference type="KEGG" id="bter:100651043"/>
<evidence type="ECO:0000256" key="2">
    <source>
        <dbReference type="ARBA" id="ARBA00022475"/>
    </source>
</evidence>
<keyword evidence="8" id="KW-0675">Receptor</keyword>
<dbReference type="GO" id="GO:0005549">
    <property type="term" value="F:odorant binding"/>
    <property type="evidence" value="ECO:0007669"/>
    <property type="project" value="InterPro"/>
</dbReference>
<comment type="subcellular location">
    <subcellularLocation>
        <location evidence="1">Cell membrane</location>
        <topology evidence="1">Multi-pass membrane protein</topology>
    </subcellularLocation>
</comment>
<keyword evidence="6 10" id="KW-1133">Transmembrane helix</keyword>
<proteinExistence type="predicted"/>
<dbReference type="GO" id="GO:0004984">
    <property type="term" value="F:olfactory receptor activity"/>
    <property type="evidence" value="ECO:0007669"/>
    <property type="project" value="InterPro"/>
</dbReference>
<feature type="transmembrane region" description="Helical" evidence="10">
    <location>
        <begin position="290"/>
        <end position="310"/>
    </location>
</feature>
<organism evidence="11 12">
    <name type="scientific">Bombus terrestris</name>
    <name type="common">Buff-tailed bumblebee</name>
    <name type="synonym">Apis terrestris</name>
    <dbReference type="NCBI Taxonomy" id="30195"/>
    <lineage>
        <taxon>Eukaryota</taxon>
        <taxon>Metazoa</taxon>
        <taxon>Ecdysozoa</taxon>
        <taxon>Arthropoda</taxon>
        <taxon>Hexapoda</taxon>
        <taxon>Insecta</taxon>
        <taxon>Pterygota</taxon>
        <taxon>Neoptera</taxon>
        <taxon>Endopterygota</taxon>
        <taxon>Hymenoptera</taxon>
        <taxon>Apocrita</taxon>
        <taxon>Aculeata</taxon>
        <taxon>Apoidea</taxon>
        <taxon>Anthophila</taxon>
        <taxon>Apidae</taxon>
        <taxon>Bombus</taxon>
        <taxon>Bombus</taxon>
    </lineage>
</organism>
<keyword evidence="9" id="KW-0807">Transducer</keyword>
<evidence type="ECO:0000256" key="9">
    <source>
        <dbReference type="ARBA" id="ARBA00023224"/>
    </source>
</evidence>
<dbReference type="GeneID" id="100651043"/>
<keyword evidence="11" id="KW-1185">Reference proteome</keyword>
<feature type="transmembrane region" description="Helical" evidence="10">
    <location>
        <begin position="187"/>
        <end position="207"/>
    </location>
</feature>
<keyword evidence="2" id="KW-1003">Cell membrane</keyword>
<evidence type="ECO:0000256" key="8">
    <source>
        <dbReference type="ARBA" id="ARBA00023170"/>
    </source>
</evidence>
<dbReference type="PANTHER" id="PTHR21137">
    <property type="entry name" value="ODORANT RECEPTOR"/>
    <property type="match status" value="1"/>
</dbReference>
<dbReference type="GO" id="GO:0007165">
    <property type="term" value="P:signal transduction"/>
    <property type="evidence" value="ECO:0007669"/>
    <property type="project" value="UniProtKB-KW"/>
</dbReference>